<name>A0A399F3B4_9DEIN</name>
<keyword evidence="1" id="KW-1133">Transmembrane helix</keyword>
<evidence type="ECO:0008006" key="4">
    <source>
        <dbReference type="Google" id="ProtNLM"/>
    </source>
</evidence>
<dbReference type="AlphaFoldDB" id="A0A399F3B4"/>
<proteinExistence type="predicted"/>
<dbReference type="RefSeq" id="WP_119275842.1">
    <property type="nucleotide sequence ID" value="NZ_QWLA01000005.1"/>
</dbReference>
<dbReference type="EMBL" id="QWLA01000005">
    <property type="protein sequence ID" value="RIH89101.1"/>
    <property type="molecule type" value="Genomic_DNA"/>
</dbReference>
<keyword evidence="3" id="KW-1185">Reference proteome</keyword>
<dbReference type="OrthoDB" id="34272at2"/>
<gene>
    <name evidence="2" type="ORF">Mrose_00486</name>
</gene>
<sequence length="165" mass="18719">MKTIRSRKAPTAYVVGVGYLLSTLFLFWSLIAGYWQGVDPFWAAFVIVLAMVFYLLRMGLELLFFDRVEVTPERLTQRRLLGAQHTDLAQPNLADLSRDLGGNRYLVLARLGDKLPLAAVNLRYLSNAREVAQAILEAVQHKNPQLEISPRLLQRFGQPPYGTFN</sequence>
<organism evidence="2 3">
    <name type="scientific">Calidithermus roseus</name>
    <dbReference type="NCBI Taxonomy" id="1644118"/>
    <lineage>
        <taxon>Bacteria</taxon>
        <taxon>Thermotogati</taxon>
        <taxon>Deinococcota</taxon>
        <taxon>Deinococci</taxon>
        <taxon>Thermales</taxon>
        <taxon>Thermaceae</taxon>
        <taxon>Calidithermus</taxon>
    </lineage>
</organism>
<reference evidence="2 3" key="1">
    <citation type="submission" date="2018-08" db="EMBL/GenBank/DDBJ databases">
        <title>Meiothermus roseus NBRC 110900 genome sequencing project.</title>
        <authorList>
            <person name="Da Costa M.S."/>
            <person name="Albuquerque L."/>
            <person name="Raposo P."/>
            <person name="Froufe H.J.C."/>
            <person name="Barroso C.S."/>
            <person name="Egas C."/>
        </authorList>
    </citation>
    <scope>NUCLEOTIDE SEQUENCE [LARGE SCALE GENOMIC DNA]</scope>
    <source>
        <strain evidence="2 3">NBRC 110900</strain>
    </source>
</reference>
<keyword evidence="1" id="KW-0812">Transmembrane</keyword>
<evidence type="ECO:0000256" key="1">
    <source>
        <dbReference type="SAM" id="Phobius"/>
    </source>
</evidence>
<feature type="transmembrane region" description="Helical" evidence="1">
    <location>
        <begin position="12"/>
        <end position="35"/>
    </location>
</feature>
<comment type="caution">
    <text evidence="2">The sequence shown here is derived from an EMBL/GenBank/DDBJ whole genome shotgun (WGS) entry which is preliminary data.</text>
</comment>
<dbReference type="Proteomes" id="UP000265341">
    <property type="component" value="Unassembled WGS sequence"/>
</dbReference>
<protein>
    <recommendedName>
        <fullName evidence="4">Bacterial PH domain protein</fullName>
    </recommendedName>
</protein>
<evidence type="ECO:0000313" key="2">
    <source>
        <dbReference type="EMBL" id="RIH89101.1"/>
    </source>
</evidence>
<evidence type="ECO:0000313" key="3">
    <source>
        <dbReference type="Proteomes" id="UP000265341"/>
    </source>
</evidence>
<accession>A0A399F3B4</accession>
<feature type="transmembrane region" description="Helical" evidence="1">
    <location>
        <begin position="41"/>
        <end position="65"/>
    </location>
</feature>
<keyword evidence="1" id="KW-0472">Membrane</keyword>